<keyword evidence="7 13" id="KW-0732">Signal</keyword>
<dbReference type="GO" id="GO:0030178">
    <property type="term" value="P:negative regulation of Wnt signaling pathway"/>
    <property type="evidence" value="ECO:0007669"/>
    <property type="project" value="UniProtKB-UniRule"/>
</dbReference>
<keyword evidence="10 13" id="KW-0482">Metalloprotease</keyword>
<name>A0AAD9NJH2_RIDPI</name>
<evidence type="ECO:0000256" key="8">
    <source>
        <dbReference type="ARBA" id="ARBA00022801"/>
    </source>
</evidence>
<keyword evidence="6 13" id="KW-0479">Metal-binding</keyword>
<dbReference type="GO" id="GO:0016055">
    <property type="term" value="P:Wnt signaling pathway"/>
    <property type="evidence" value="ECO:0007669"/>
    <property type="project" value="UniProtKB-KW"/>
</dbReference>
<evidence type="ECO:0000256" key="4">
    <source>
        <dbReference type="ARBA" id="ARBA00022670"/>
    </source>
</evidence>
<comment type="similarity">
    <text evidence="3 13">Belongs to the TIKI family.</text>
</comment>
<evidence type="ECO:0000256" key="15">
    <source>
        <dbReference type="SAM" id="SignalP"/>
    </source>
</evidence>
<dbReference type="AlphaFoldDB" id="A0AAD9NJH2"/>
<dbReference type="PANTHER" id="PTHR31120">
    <property type="entry name" value="METALLOPROTEASE TIKI"/>
    <property type="match status" value="1"/>
</dbReference>
<feature type="chain" id="PRO_5042036011" description="Metalloprotease TIKI homolog" evidence="15">
    <location>
        <begin position="21"/>
        <end position="521"/>
    </location>
</feature>
<evidence type="ECO:0000256" key="3">
    <source>
        <dbReference type="ARBA" id="ARBA00008261"/>
    </source>
</evidence>
<gene>
    <name evidence="16" type="ORF">NP493_973g01039</name>
</gene>
<evidence type="ECO:0000256" key="14">
    <source>
        <dbReference type="SAM" id="MobiDB-lite"/>
    </source>
</evidence>
<keyword evidence="13" id="KW-0879">Wnt signaling pathway</keyword>
<reference evidence="16" key="1">
    <citation type="journal article" date="2023" name="Mol. Biol. Evol.">
        <title>Third-Generation Sequencing Reveals the Adaptive Role of the Epigenome in Three Deep-Sea Polychaetes.</title>
        <authorList>
            <person name="Perez M."/>
            <person name="Aroh O."/>
            <person name="Sun Y."/>
            <person name="Lan Y."/>
            <person name="Juniper S.K."/>
            <person name="Young C.R."/>
            <person name="Angers B."/>
            <person name="Qian P.Y."/>
        </authorList>
    </citation>
    <scope>NUCLEOTIDE SEQUENCE</scope>
    <source>
        <strain evidence="16">R07B-5</strain>
    </source>
</reference>
<evidence type="ECO:0000256" key="10">
    <source>
        <dbReference type="ARBA" id="ARBA00023049"/>
    </source>
</evidence>
<dbReference type="EMBL" id="JAODUO010000974">
    <property type="protein sequence ID" value="KAK2172300.1"/>
    <property type="molecule type" value="Genomic_DNA"/>
</dbReference>
<evidence type="ECO:0000256" key="13">
    <source>
        <dbReference type="RuleBase" id="RU369069"/>
    </source>
</evidence>
<dbReference type="GO" id="GO:0005886">
    <property type="term" value="C:plasma membrane"/>
    <property type="evidence" value="ECO:0007669"/>
    <property type="project" value="UniProtKB-SubCell"/>
</dbReference>
<dbReference type="GO" id="GO:0004222">
    <property type="term" value="F:metalloendopeptidase activity"/>
    <property type="evidence" value="ECO:0007669"/>
    <property type="project" value="UniProtKB-UniRule"/>
</dbReference>
<evidence type="ECO:0000256" key="6">
    <source>
        <dbReference type="ARBA" id="ARBA00022723"/>
    </source>
</evidence>
<evidence type="ECO:0000256" key="9">
    <source>
        <dbReference type="ARBA" id="ARBA00022989"/>
    </source>
</evidence>
<dbReference type="GO" id="GO:0046872">
    <property type="term" value="F:metal ion binding"/>
    <property type="evidence" value="ECO:0007669"/>
    <property type="project" value="UniProtKB-UniRule"/>
</dbReference>
<evidence type="ECO:0000256" key="11">
    <source>
        <dbReference type="ARBA" id="ARBA00023136"/>
    </source>
</evidence>
<sequence>MVRAAVIDAVLLSSVLLASCWQTQARSGQSGRRPTHRRRGATSTGSPCAHADEQNQRNSFLWTIERDPPSYFFGTIHVPYDRVWQHVPNNTKEAFLHTHNVYFELDLTDPYTMSALAECQLIPNGGRLSDILPSQLYLRLQRYLSQLKTQLTSSTPVTQRGLYVNYMFNAITGNWQRKRPVWVMLMVNSLTRDYLRAQGTPVLDLYLAQQAARLRKRTGAVERVDEQCLPLNQLDLPQVISALNQTLWKHEHGGVGMATQSYTTDELIEQYNCGNLKDVMFGVNVSRIPQLVNSAVSDEQGYAMGQIDKYFHEELIYRRNERMAVRVAQLLQDHPNQSFFFAFGAGHFLGEKTIQERLRLKGYVITHTQAGQQIPLGQVHPQKLENHRKNIPPRVSSSNFADRSANDNPQHPDVHSRRRHRHRQRQHNGRRQNRVAMTTNASQLRLPQFRDLWVRLEASSFGPDSFFLQEPHKEVKSPTPTYAMRSQSASVSCVPATSLVVLTATSALMGLHLALTPSMCV</sequence>
<feature type="compositionally biased region" description="Polar residues" evidence="14">
    <location>
        <begin position="395"/>
        <end position="409"/>
    </location>
</feature>
<evidence type="ECO:0000313" key="16">
    <source>
        <dbReference type="EMBL" id="KAK2172300.1"/>
    </source>
</evidence>
<feature type="region of interest" description="Disordered" evidence="14">
    <location>
        <begin position="27"/>
        <end position="51"/>
    </location>
</feature>
<keyword evidence="8 13" id="KW-0378">Hydrolase</keyword>
<feature type="signal peptide" evidence="15">
    <location>
        <begin position="1"/>
        <end position="20"/>
    </location>
</feature>
<keyword evidence="4 13" id="KW-0645">Protease</keyword>
<proteinExistence type="inferred from homology"/>
<dbReference type="PROSITE" id="PS51257">
    <property type="entry name" value="PROKAR_LIPOPROTEIN"/>
    <property type="match status" value="1"/>
</dbReference>
<feature type="compositionally biased region" description="Basic residues" evidence="14">
    <location>
        <begin position="416"/>
        <end position="433"/>
    </location>
</feature>
<protein>
    <recommendedName>
        <fullName evidence="13">Metalloprotease TIKI homolog</fullName>
        <ecNumber evidence="13">3.4.-.-</ecNumber>
    </recommendedName>
</protein>
<keyword evidence="17" id="KW-1185">Reference proteome</keyword>
<evidence type="ECO:0000256" key="12">
    <source>
        <dbReference type="ARBA" id="ARBA00023180"/>
    </source>
</evidence>
<dbReference type="Pfam" id="PF01963">
    <property type="entry name" value="TraB_PrgY_gumN"/>
    <property type="match status" value="1"/>
</dbReference>
<comment type="function">
    <text evidence="13">Metalloprotease that acts as a negative regulator of the Wnt signaling pathway.</text>
</comment>
<evidence type="ECO:0000256" key="2">
    <source>
        <dbReference type="ARBA" id="ARBA00004479"/>
    </source>
</evidence>
<comment type="cofactor">
    <cofactor evidence="13">
        <name>Mn(2+)</name>
        <dbReference type="ChEBI" id="CHEBI:29035"/>
    </cofactor>
    <cofactor evidence="13">
        <name>Co(2+)</name>
        <dbReference type="ChEBI" id="CHEBI:48828"/>
    </cofactor>
    <text evidence="13">Divalent metal cations. Mn(2+) or Co(2+).</text>
</comment>
<feature type="region of interest" description="Disordered" evidence="14">
    <location>
        <begin position="388"/>
        <end position="438"/>
    </location>
</feature>
<evidence type="ECO:0000313" key="17">
    <source>
        <dbReference type="Proteomes" id="UP001209878"/>
    </source>
</evidence>
<keyword evidence="5" id="KW-0812">Transmembrane</keyword>
<organism evidence="16 17">
    <name type="scientific">Ridgeia piscesae</name>
    <name type="common">Tubeworm</name>
    <dbReference type="NCBI Taxonomy" id="27915"/>
    <lineage>
        <taxon>Eukaryota</taxon>
        <taxon>Metazoa</taxon>
        <taxon>Spiralia</taxon>
        <taxon>Lophotrochozoa</taxon>
        <taxon>Annelida</taxon>
        <taxon>Polychaeta</taxon>
        <taxon>Sedentaria</taxon>
        <taxon>Canalipalpata</taxon>
        <taxon>Sabellida</taxon>
        <taxon>Siboglinidae</taxon>
        <taxon>Ridgeia</taxon>
    </lineage>
</organism>
<comment type="subcellular location">
    <subcellularLocation>
        <location evidence="13">Cell membrane</location>
        <topology evidence="13">Single-pass type I membrane protein</topology>
    </subcellularLocation>
    <subcellularLocation>
        <location evidence="2">Membrane</location>
        <topology evidence="2">Single-pass type I membrane protein</topology>
    </subcellularLocation>
</comment>
<dbReference type="InterPro" id="IPR040230">
    <property type="entry name" value="TIKI1/2-like"/>
</dbReference>
<dbReference type="EC" id="3.4.-.-" evidence="13"/>
<evidence type="ECO:0000256" key="1">
    <source>
        <dbReference type="ARBA" id="ARBA00001941"/>
    </source>
</evidence>
<dbReference type="InterPro" id="IPR002816">
    <property type="entry name" value="TraB/PrgY/GumN_fam"/>
</dbReference>
<keyword evidence="12" id="KW-0325">Glycoprotein</keyword>
<keyword evidence="13" id="KW-1003">Cell membrane</keyword>
<dbReference type="Proteomes" id="UP001209878">
    <property type="component" value="Unassembled WGS sequence"/>
</dbReference>
<evidence type="ECO:0000256" key="5">
    <source>
        <dbReference type="ARBA" id="ARBA00022692"/>
    </source>
</evidence>
<comment type="cofactor">
    <cofactor evidence="1">
        <name>Co(2+)</name>
        <dbReference type="ChEBI" id="CHEBI:48828"/>
    </cofactor>
</comment>
<keyword evidence="9" id="KW-1133">Transmembrane helix</keyword>
<comment type="caution">
    <text evidence="16">The sequence shown here is derived from an EMBL/GenBank/DDBJ whole genome shotgun (WGS) entry which is preliminary data.</text>
</comment>
<dbReference type="GO" id="GO:0006508">
    <property type="term" value="P:proteolysis"/>
    <property type="evidence" value="ECO:0007669"/>
    <property type="project" value="UniProtKB-KW"/>
</dbReference>
<keyword evidence="11" id="KW-0472">Membrane</keyword>
<accession>A0AAD9NJH2</accession>
<dbReference type="PANTHER" id="PTHR31120:SF6">
    <property type="entry name" value="METALLOPROTEASE TIKI HOMOLOG"/>
    <property type="match status" value="1"/>
</dbReference>
<dbReference type="CDD" id="cd14789">
    <property type="entry name" value="Tiki"/>
    <property type="match status" value="1"/>
</dbReference>
<evidence type="ECO:0000256" key="7">
    <source>
        <dbReference type="ARBA" id="ARBA00022729"/>
    </source>
</evidence>